<dbReference type="GeneID" id="8103439"/>
<evidence type="ECO:0000313" key="3">
    <source>
        <dbReference type="EMBL" id="EED13485.1"/>
    </source>
</evidence>
<dbReference type="InterPro" id="IPR000477">
    <property type="entry name" value="RT_dom"/>
</dbReference>
<sequence>MESKNENKTSNKTGTSKGPKEFATGKNKKGEQICFTCGNTEHLANYYKKDDKRDTEKKKPSVRIIKIASRKKGHERMAEQTWDLSDSLENNHISKGTPSYGSQLETYGTKRKGLTRPHRPLIELQRTLHYSLENKHWFRLPAGDDPIEHYVRVELVKVFQKQLIKGPKVYALIEYNPLFNKTSGIDSKDSLPSNLKEYADVFSPQNAEKLALNCEGVNLAIKIQEGQELPYSPLYLLSQAELEVLQCYLQENLKKGFIRPSKSPAASLILFVPKKDAAFQGYINQALRGLVDDFCIVYLDDILIFSKTKEEHTEHLRLVYEWLRTAKLYTKPLKCQFYQNEMEFLGFIINDQGVKIDPERV</sequence>
<dbReference type="Proteomes" id="UP000001745">
    <property type="component" value="Unassembled WGS sequence"/>
</dbReference>
<feature type="region of interest" description="Disordered" evidence="1">
    <location>
        <begin position="1"/>
        <end position="27"/>
    </location>
</feature>
<dbReference type="PANTHER" id="PTHR24559:SF444">
    <property type="entry name" value="REVERSE TRANSCRIPTASE DOMAIN-CONTAINING PROTEIN"/>
    <property type="match status" value="1"/>
</dbReference>
<organism evidence="3 4">
    <name type="scientific">Talaromyces stipitatus (strain ATCC 10500 / CBS 375.48 / QM 6759 / NRRL 1006)</name>
    <name type="common">Penicillium stipitatum</name>
    <dbReference type="NCBI Taxonomy" id="441959"/>
    <lineage>
        <taxon>Eukaryota</taxon>
        <taxon>Fungi</taxon>
        <taxon>Dikarya</taxon>
        <taxon>Ascomycota</taxon>
        <taxon>Pezizomycotina</taxon>
        <taxon>Eurotiomycetes</taxon>
        <taxon>Eurotiomycetidae</taxon>
        <taxon>Eurotiales</taxon>
        <taxon>Trichocomaceae</taxon>
        <taxon>Talaromyces</taxon>
        <taxon>Talaromyces sect. Talaromyces</taxon>
    </lineage>
</organism>
<evidence type="ECO:0000259" key="2">
    <source>
        <dbReference type="Pfam" id="PF00078"/>
    </source>
</evidence>
<evidence type="ECO:0000313" key="4">
    <source>
        <dbReference type="Proteomes" id="UP000001745"/>
    </source>
</evidence>
<dbReference type="EMBL" id="EQ962658">
    <property type="protein sequence ID" value="EED13485.1"/>
    <property type="molecule type" value="Genomic_DNA"/>
</dbReference>
<dbReference type="PhylomeDB" id="B8MLX3"/>
<dbReference type="AlphaFoldDB" id="B8MLX3"/>
<dbReference type="Pfam" id="PF00078">
    <property type="entry name" value="RVT_1"/>
    <property type="match status" value="1"/>
</dbReference>
<dbReference type="CDD" id="cd01647">
    <property type="entry name" value="RT_LTR"/>
    <property type="match status" value="1"/>
</dbReference>
<dbReference type="SUPFAM" id="SSF56672">
    <property type="entry name" value="DNA/RNA polymerases"/>
    <property type="match status" value="1"/>
</dbReference>
<dbReference type="STRING" id="441959.B8MLX3"/>
<dbReference type="InterPro" id="IPR043502">
    <property type="entry name" value="DNA/RNA_pol_sf"/>
</dbReference>
<dbReference type="InParanoid" id="B8MLX3"/>
<dbReference type="InterPro" id="IPR043128">
    <property type="entry name" value="Rev_trsase/Diguanyl_cyclase"/>
</dbReference>
<dbReference type="HOGENOM" id="CLU_767639_0_0_1"/>
<name>B8MLX3_TALSN</name>
<dbReference type="OrthoDB" id="4502494at2759"/>
<evidence type="ECO:0000256" key="1">
    <source>
        <dbReference type="SAM" id="MobiDB-lite"/>
    </source>
</evidence>
<dbReference type="VEuPathDB" id="FungiDB:TSTA_097410"/>
<dbReference type="Gene3D" id="3.30.70.270">
    <property type="match status" value="1"/>
</dbReference>
<dbReference type="FunFam" id="3.30.70.270:FF:000003">
    <property type="entry name" value="Transposon Ty3-G Gag-Pol polyprotein"/>
    <property type="match status" value="1"/>
</dbReference>
<dbReference type="PANTHER" id="PTHR24559">
    <property type="entry name" value="TRANSPOSON TY3-I GAG-POL POLYPROTEIN"/>
    <property type="match status" value="1"/>
</dbReference>
<gene>
    <name evidence="3" type="ORF">TSTA_097410</name>
</gene>
<dbReference type="RefSeq" id="XP_002485723.1">
    <property type="nucleotide sequence ID" value="XM_002485678.1"/>
</dbReference>
<accession>B8MLX3</accession>
<keyword evidence="4" id="KW-1185">Reference proteome</keyword>
<reference evidence="4" key="1">
    <citation type="journal article" date="2015" name="Genome Announc.">
        <title>Genome sequence of the AIDS-associated pathogen Penicillium marneffei (ATCC18224) and its near taxonomic relative Talaromyces stipitatus (ATCC10500).</title>
        <authorList>
            <person name="Nierman W.C."/>
            <person name="Fedorova-Abrams N.D."/>
            <person name="Andrianopoulos A."/>
        </authorList>
    </citation>
    <scope>NUCLEOTIDE SEQUENCE [LARGE SCALE GENOMIC DNA]</scope>
    <source>
        <strain evidence="4">ATCC 10500 / CBS 375.48 / QM 6759 / NRRL 1006</strain>
    </source>
</reference>
<protein>
    <submittedName>
        <fullName evidence="3">Retrovirus polyprotein, putative</fullName>
    </submittedName>
</protein>
<proteinExistence type="predicted"/>
<dbReference type="eggNOG" id="KOG0017">
    <property type="taxonomic scope" value="Eukaryota"/>
</dbReference>
<feature type="domain" description="Reverse transcriptase" evidence="2">
    <location>
        <begin position="278"/>
        <end position="349"/>
    </location>
</feature>
<dbReference type="InterPro" id="IPR053134">
    <property type="entry name" value="RNA-dir_DNA_polymerase"/>
</dbReference>